<proteinExistence type="predicted"/>
<keyword evidence="2" id="KW-1185">Reference proteome</keyword>
<reference evidence="1" key="1">
    <citation type="submission" date="2021-05" db="EMBL/GenBank/DDBJ databases">
        <title>A free-living protist that lacks canonical eukaryotic 1 DNA replication and segregation systems.</title>
        <authorList>
            <person name="Salas-Leiva D.E."/>
            <person name="Tromer E.C."/>
            <person name="Curtis B.A."/>
            <person name="Jerlstrom-Hultqvist J."/>
            <person name="Kolisko M."/>
            <person name="Yi Z."/>
            <person name="Salas-Leiva J.S."/>
            <person name="Gallot-Lavallee L."/>
            <person name="Kops G.J.P.L."/>
            <person name="Archibald J.M."/>
            <person name="Simpson A.G.B."/>
            <person name="Roger A.J."/>
        </authorList>
    </citation>
    <scope>NUCLEOTIDE SEQUENCE</scope>
    <source>
        <strain evidence="1">BICM</strain>
    </source>
</reference>
<organism evidence="1 2">
    <name type="scientific">Carpediemonas membranifera</name>
    <dbReference type="NCBI Taxonomy" id="201153"/>
    <lineage>
        <taxon>Eukaryota</taxon>
        <taxon>Metamonada</taxon>
        <taxon>Carpediemonas-like organisms</taxon>
        <taxon>Carpediemonas</taxon>
    </lineage>
</organism>
<dbReference type="EMBL" id="JAHDYR010000040">
    <property type="protein sequence ID" value="KAG9392008.1"/>
    <property type="molecule type" value="Genomic_DNA"/>
</dbReference>
<gene>
    <name evidence="1" type="ORF">J8273_6599</name>
</gene>
<evidence type="ECO:0000313" key="2">
    <source>
        <dbReference type="Proteomes" id="UP000717585"/>
    </source>
</evidence>
<accession>A0A8J6ARD2</accession>
<dbReference type="AlphaFoldDB" id="A0A8J6ARD2"/>
<sequence>MVGKTERTTSPEVENVFNSLKFHNTGRIMRPDDNLDVFPGVTLAMLHRVIRSTDHSQREIGAHVLSAITRYARSGEFGAQSGDILLALIERVRLPLILITQRELTLTSSPTIGLIHNLLCAVGEVGPCFMLPCFHPRRTAGLPMWPSLPRLAPLSFDPEHPPGELTFGELADLSDTDVHLALLVGESARSPNDRVPPLFLRVPWDTIPVTSAENVLLLQALARCALHSMFAAHFIAHSDLFYVLAKMTAALAGISTNSEPSNAAAAMGMVWHAIAAAHPTLADRIASWSAPGTVTVLEALTRQWVCYSTQFTVRSAALVRRLAAVLTIVAHRPVSADWDLADEDSIGSKILVSCLEILRSAPADPVGFSFRASTLDVLATPPFAGKLGDFVSTQILESVESLSNFRTAESFQYAASAITVLAHHDKEASSAAQQTMLAASVGMLTKAPVAVQDRTPHVLGLPSRSMPASLATDQGMIDAMAGACLLGTIVGVYPEAIRGLDSNPFSQFISPETLGLHVPCFEALPAASRLLFTAPFATSLQAYLTARPDALMRAHLLHSLPFVSMLDPTLLPDSLPAPIIAQLAGGADQWFGHGEEMLMPARWVAGLASLLGKDEVVELLNGVDKIFEILPTAAMKYDTLISLLALVLPTLAQTGAELDDSQIETVSRSLDTILSDADHSMRLPLQQQLSIHSPARDVLDSSVFDSFIIVLGHLQDGFDEWGAAGRDLKFKLLLPALHGANGDARLRQAAWAAVKDTRCQNFMPAEYDFGSGWREESLAVLNIAKVVATGKGSAGCMAKMVLDHGRS</sequence>
<dbReference type="Proteomes" id="UP000717585">
    <property type="component" value="Unassembled WGS sequence"/>
</dbReference>
<evidence type="ECO:0000313" key="1">
    <source>
        <dbReference type="EMBL" id="KAG9392008.1"/>
    </source>
</evidence>
<name>A0A8J6ARD2_9EUKA</name>
<protein>
    <submittedName>
        <fullName evidence="1">Uncharacterized protein</fullName>
    </submittedName>
</protein>
<comment type="caution">
    <text evidence="1">The sequence shown here is derived from an EMBL/GenBank/DDBJ whole genome shotgun (WGS) entry which is preliminary data.</text>
</comment>